<keyword evidence="6" id="KW-1185">Reference proteome</keyword>
<dbReference type="PANTHER" id="PTHR45138:SF6">
    <property type="entry name" value="DIGUANYLATE CYCLASE DGCN"/>
    <property type="match status" value="1"/>
</dbReference>
<feature type="transmembrane region" description="Helical" evidence="2">
    <location>
        <begin position="174"/>
        <end position="198"/>
    </location>
</feature>
<evidence type="ECO:0000256" key="1">
    <source>
        <dbReference type="ARBA" id="ARBA00012528"/>
    </source>
</evidence>
<feature type="domain" description="GGDEF" evidence="4">
    <location>
        <begin position="417"/>
        <end position="551"/>
    </location>
</feature>
<proteinExistence type="predicted"/>
<feature type="transmembrane region" description="Helical" evidence="2">
    <location>
        <begin position="359"/>
        <end position="380"/>
    </location>
</feature>
<evidence type="ECO:0000259" key="4">
    <source>
        <dbReference type="PROSITE" id="PS50887"/>
    </source>
</evidence>
<evidence type="ECO:0000256" key="2">
    <source>
        <dbReference type="SAM" id="Phobius"/>
    </source>
</evidence>
<evidence type="ECO:0000313" key="5">
    <source>
        <dbReference type="EMBL" id="MFC3151443.1"/>
    </source>
</evidence>
<evidence type="ECO:0000313" key="6">
    <source>
        <dbReference type="Proteomes" id="UP001595476"/>
    </source>
</evidence>
<dbReference type="PANTHER" id="PTHR45138">
    <property type="entry name" value="REGULATORY COMPONENTS OF SENSORY TRANSDUCTION SYSTEM"/>
    <property type="match status" value="1"/>
</dbReference>
<reference evidence="6" key="1">
    <citation type="journal article" date="2019" name="Int. J. Syst. Evol. Microbiol.">
        <title>The Global Catalogue of Microorganisms (GCM) 10K type strain sequencing project: providing services to taxonomists for standard genome sequencing and annotation.</title>
        <authorList>
            <consortium name="The Broad Institute Genomics Platform"/>
            <consortium name="The Broad Institute Genome Sequencing Center for Infectious Disease"/>
            <person name="Wu L."/>
            <person name="Ma J."/>
        </authorList>
    </citation>
    <scope>NUCLEOTIDE SEQUENCE [LARGE SCALE GENOMIC DNA]</scope>
    <source>
        <strain evidence="6">KCTC 52438</strain>
    </source>
</reference>
<feature type="transmembrane region" description="Helical" evidence="2">
    <location>
        <begin position="328"/>
        <end position="347"/>
    </location>
</feature>
<dbReference type="SUPFAM" id="SSF55073">
    <property type="entry name" value="Nucleotide cyclase"/>
    <property type="match status" value="1"/>
</dbReference>
<dbReference type="CDD" id="cd01949">
    <property type="entry name" value="GGDEF"/>
    <property type="match status" value="1"/>
</dbReference>
<sequence length="551" mass="61426">MLLLVLMLVSFGAKAELSIDLNTHGQHKVEDNALWYKVPEFADSPDYQKLISAYQQSAFAESNLLGKRGGYVARIPLRSSLSERALWYVVVNANFIDKGIAYWVPDDASQRSVLAEFSQTNDEITPRLAHYQALALITEPKQSGELWVYLASDQFVYSTSIDILNEAQFYRKQLLLNLITVATVTMMLVLAALALIVYFRTGYAVTLACAGYIGLHGIGWAAAAGLVEDLWRNPLVNTAYGGILLFPFAIASASYFTRLLFACDDEAPRLSRVLKVFSYASVMLGLAIPFLAFYQAFIVSHLLAATWVPIMLFVGLYMLRLSDFRAKYYVLGSGLYAASLVFYIYSHVTDQATDLYPELVVLVALALDCLCILLSMSEWMRQKQVEFNRSYYQARVDPLTQVGNRFSFNEALKAAKAEVVVTFIDLDGMKTVNDQMGHDTGDRLLKESASLLSDHLGEKGQAFRTGGDEFILLVDPVNFASTEACCIYLQTLVEDVEGWLRENGWEQVGLSFGMASSFEATSISTCLSLADQRMYDHKRSKSCRRLGAVSK</sequence>
<comment type="caution">
    <text evidence="5">The sequence shown here is derived from an EMBL/GenBank/DDBJ whole genome shotgun (WGS) entry which is preliminary data.</text>
</comment>
<keyword evidence="5" id="KW-0548">Nucleotidyltransferase</keyword>
<dbReference type="EMBL" id="JBHRSZ010000004">
    <property type="protein sequence ID" value="MFC3151443.1"/>
    <property type="molecule type" value="Genomic_DNA"/>
</dbReference>
<keyword evidence="2" id="KW-1133">Transmembrane helix</keyword>
<feature type="transmembrane region" description="Helical" evidence="2">
    <location>
        <begin position="298"/>
        <end position="319"/>
    </location>
</feature>
<keyword evidence="5" id="KW-0808">Transferase</keyword>
<keyword evidence="2" id="KW-0812">Transmembrane</keyword>
<dbReference type="GO" id="GO:0052621">
    <property type="term" value="F:diguanylate cyclase activity"/>
    <property type="evidence" value="ECO:0007669"/>
    <property type="project" value="UniProtKB-EC"/>
</dbReference>
<dbReference type="InterPro" id="IPR029787">
    <property type="entry name" value="Nucleotide_cyclase"/>
</dbReference>
<gene>
    <name evidence="5" type="ORF">ACFOEK_10435</name>
</gene>
<dbReference type="RefSeq" id="WP_386720208.1">
    <property type="nucleotide sequence ID" value="NZ_JBHRSZ010000004.1"/>
</dbReference>
<evidence type="ECO:0000256" key="3">
    <source>
        <dbReference type="SAM" id="SignalP"/>
    </source>
</evidence>
<dbReference type="Pfam" id="PF07695">
    <property type="entry name" value="7TMR-DISM_7TM"/>
    <property type="match status" value="1"/>
</dbReference>
<protein>
    <recommendedName>
        <fullName evidence="1">diguanylate cyclase</fullName>
        <ecNumber evidence="1">2.7.7.65</ecNumber>
    </recommendedName>
</protein>
<dbReference type="PROSITE" id="PS50887">
    <property type="entry name" value="GGDEF"/>
    <property type="match status" value="1"/>
</dbReference>
<accession>A0ABV7HBZ9</accession>
<dbReference type="SMART" id="SM00267">
    <property type="entry name" value="GGDEF"/>
    <property type="match status" value="1"/>
</dbReference>
<dbReference type="InterPro" id="IPR043128">
    <property type="entry name" value="Rev_trsase/Diguanyl_cyclase"/>
</dbReference>
<feature type="transmembrane region" description="Helical" evidence="2">
    <location>
        <begin position="239"/>
        <end position="261"/>
    </location>
</feature>
<organism evidence="5 6">
    <name type="scientific">Litoribrevibacter euphylliae</name>
    <dbReference type="NCBI Taxonomy" id="1834034"/>
    <lineage>
        <taxon>Bacteria</taxon>
        <taxon>Pseudomonadati</taxon>
        <taxon>Pseudomonadota</taxon>
        <taxon>Gammaproteobacteria</taxon>
        <taxon>Oceanospirillales</taxon>
        <taxon>Oceanospirillaceae</taxon>
        <taxon>Litoribrevibacter</taxon>
    </lineage>
</organism>
<feature type="signal peptide" evidence="3">
    <location>
        <begin position="1"/>
        <end position="15"/>
    </location>
</feature>
<dbReference type="InterPro" id="IPR000160">
    <property type="entry name" value="GGDEF_dom"/>
</dbReference>
<keyword evidence="3" id="KW-0732">Signal</keyword>
<dbReference type="NCBIfam" id="TIGR00254">
    <property type="entry name" value="GGDEF"/>
    <property type="match status" value="1"/>
</dbReference>
<name>A0ABV7HBZ9_9GAMM</name>
<dbReference type="InterPro" id="IPR050469">
    <property type="entry name" value="Diguanylate_Cyclase"/>
</dbReference>
<dbReference type="Gene3D" id="3.30.70.270">
    <property type="match status" value="1"/>
</dbReference>
<dbReference type="Pfam" id="PF00990">
    <property type="entry name" value="GGDEF"/>
    <property type="match status" value="1"/>
</dbReference>
<keyword evidence="2" id="KW-0472">Membrane</keyword>
<dbReference type="Proteomes" id="UP001595476">
    <property type="component" value="Unassembled WGS sequence"/>
</dbReference>
<dbReference type="InterPro" id="IPR011623">
    <property type="entry name" value="7TMR_DISM_rcpt_extracell_dom1"/>
</dbReference>
<feature type="chain" id="PRO_5045376733" description="diguanylate cyclase" evidence="3">
    <location>
        <begin position="16"/>
        <end position="551"/>
    </location>
</feature>
<feature type="transmembrane region" description="Helical" evidence="2">
    <location>
        <begin position="205"/>
        <end position="227"/>
    </location>
</feature>
<feature type="transmembrane region" description="Helical" evidence="2">
    <location>
        <begin position="273"/>
        <end position="292"/>
    </location>
</feature>
<dbReference type="EC" id="2.7.7.65" evidence="1"/>